<sequence length="991" mass="111555">MIMLWLTLGEAAIAGIIIMLLFIPLNYFTSKFIKSSQTSRMKVKDERTKLSNELLNGIKVVKLYAWEEKFEKKINELRLKEVRMLRNVCILSRIVDIANATSPFLVAVASFTCFIIISPDPKGLTPSVAFVSLTIFNQLRQPMRMVANLINTLMQARVSNIRLRRFMNENELKENTEVALGNAIVLKDATLNWSGSNDAPILKKLNITVKRGELIAIVGSVGSGKSSVLSAILNEMDLINGKVKSGGSIAYVPQQSWIFNNSVKENVLFGDTLCPDFYKKVVEACQLSIDFQKMRNGDETIVGENGITLSGGQKARISLARAVYQDKDIYLLDDPLSAIDAHVGWDLFEHVIGPNGILNRKTRVLVTHNLQYTRNVDRIYVIEDGRIVEHGKFDDLAVMDGLFKKLILEASTKENEYKKTESMSKIMTHPIRPQQEEVILVKEKPELETVKIGRVGTGIYMLYFRTMGLANTYGFFLFYILHFMTMGLRSLWLSDWSNANAQATTYKNITDSTINTEYRLIIYAIFGGLEIVLLSTALALLTIGSLQASYALHAPVIKALLRAPLAFYDKTPLGRIINRLSRDLDVVDKLQDSFRMLMQCLLNACMILALVSLSTPIFLVFVIPFIFVYYNIMKYFIPTSRQLKRLESAHRSPIMSMISESIHGTSSIRAFKKTESICKQLAKKVDKFSQCRYLNNMANRWLATRLELLGNATVFFASLSATVSTKYLGLTSGMAGLSVSYALTITEVLNICVRMISEIENNIVSVERIREYQCIESEAQWEEPTVRKTWPERGEIQFENYCMKYSGNQPHVLENINLNIIGGEKVGIVGRTGSGKRTLRFNLDPFEQFSDERLWSCLEMCQLKDFALEDSLKLDRAIAEGGKNMSVGERQLLCLCRAILRGGKIVILDEATSSVDTVTDSLIQNVIRAHFSNSTTISIAHRLDTIADSDKIIVLDNGTVAESGLPSQLLKNPNSLYSQLIYEKRKNINKC</sequence>
<dbReference type="PROSITE" id="PS50893">
    <property type="entry name" value="ABC_TRANSPORTER_2"/>
    <property type="match status" value="2"/>
</dbReference>
<dbReference type="Pfam" id="PF00664">
    <property type="entry name" value="ABC_membrane"/>
    <property type="match status" value="2"/>
</dbReference>
<organism evidence="11 12">
    <name type="scientific">Caenorhabditis bovis</name>
    <dbReference type="NCBI Taxonomy" id="2654633"/>
    <lineage>
        <taxon>Eukaryota</taxon>
        <taxon>Metazoa</taxon>
        <taxon>Ecdysozoa</taxon>
        <taxon>Nematoda</taxon>
        <taxon>Chromadorea</taxon>
        <taxon>Rhabditida</taxon>
        <taxon>Rhabditina</taxon>
        <taxon>Rhabditomorpha</taxon>
        <taxon>Rhabditoidea</taxon>
        <taxon>Rhabditidae</taxon>
        <taxon>Peloderinae</taxon>
        <taxon>Caenorhabditis</taxon>
    </lineage>
</organism>
<dbReference type="InterPro" id="IPR036640">
    <property type="entry name" value="ABC1_TM_sf"/>
</dbReference>
<evidence type="ECO:0000256" key="1">
    <source>
        <dbReference type="ARBA" id="ARBA00004141"/>
    </source>
</evidence>
<keyword evidence="6 8" id="KW-1133">Transmembrane helix</keyword>
<keyword evidence="4" id="KW-0547">Nucleotide-binding</keyword>
<dbReference type="PANTHER" id="PTHR24223">
    <property type="entry name" value="ATP-BINDING CASSETTE SUB-FAMILY C"/>
    <property type="match status" value="1"/>
</dbReference>
<evidence type="ECO:0000313" key="11">
    <source>
        <dbReference type="EMBL" id="CAB3401241.1"/>
    </source>
</evidence>
<dbReference type="InterPro" id="IPR017871">
    <property type="entry name" value="ABC_transporter-like_CS"/>
</dbReference>
<dbReference type="Gene3D" id="3.40.50.300">
    <property type="entry name" value="P-loop containing nucleotide triphosphate hydrolases"/>
    <property type="match status" value="3"/>
</dbReference>
<feature type="domain" description="ABC transporter" evidence="9">
    <location>
        <begin position="186"/>
        <end position="409"/>
    </location>
</feature>
<dbReference type="FunFam" id="1.20.1560.10:FF:000010">
    <property type="entry name" value="Multidrug resistance-associated ABC transporter"/>
    <property type="match status" value="1"/>
</dbReference>
<dbReference type="InterPro" id="IPR050173">
    <property type="entry name" value="ABC_transporter_C-like"/>
</dbReference>
<dbReference type="GO" id="GO:0016887">
    <property type="term" value="F:ATP hydrolysis activity"/>
    <property type="evidence" value="ECO:0007669"/>
    <property type="project" value="InterPro"/>
</dbReference>
<comment type="caution">
    <text evidence="11">The sequence shown here is derived from an EMBL/GenBank/DDBJ whole genome shotgun (WGS) entry which is preliminary data.</text>
</comment>
<proteinExistence type="predicted"/>
<dbReference type="FunFam" id="3.40.50.300:FF:001847">
    <property type="entry name" value="ABC transporter, putative"/>
    <property type="match status" value="1"/>
</dbReference>
<feature type="domain" description="ABC transporter" evidence="9">
    <location>
        <begin position="796"/>
        <end position="982"/>
    </location>
</feature>
<keyword evidence="12" id="KW-1185">Reference proteome</keyword>
<dbReference type="Pfam" id="PF00005">
    <property type="entry name" value="ABC_tran"/>
    <property type="match status" value="2"/>
</dbReference>
<feature type="domain" description="ABC transmembrane type-1" evidence="10">
    <location>
        <begin position="1"/>
        <end position="155"/>
    </location>
</feature>
<dbReference type="PROSITE" id="PS00211">
    <property type="entry name" value="ABC_TRANSPORTER_1"/>
    <property type="match status" value="2"/>
</dbReference>
<evidence type="ECO:0000256" key="8">
    <source>
        <dbReference type="SAM" id="Phobius"/>
    </source>
</evidence>
<dbReference type="SUPFAM" id="SSF52540">
    <property type="entry name" value="P-loop containing nucleoside triphosphate hydrolases"/>
    <property type="match status" value="2"/>
</dbReference>
<dbReference type="InterPro" id="IPR003439">
    <property type="entry name" value="ABC_transporter-like_ATP-bd"/>
</dbReference>
<evidence type="ECO:0000259" key="9">
    <source>
        <dbReference type="PROSITE" id="PS50893"/>
    </source>
</evidence>
<dbReference type="SMART" id="SM00382">
    <property type="entry name" value="AAA"/>
    <property type="match status" value="2"/>
</dbReference>
<keyword evidence="5" id="KW-0067">ATP-binding</keyword>
<keyword evidence="3 8" id="KW-0812">Transmembrane</keyword>
<dbReference type="SUPFAM" id="SSF90123">
    <property type="entry name" value="ABC transporter transmembrane region"/>
    <property type="match status" value="2"/>
</dbReference>
<keyword evidence="2" id="KW-0813">Transport</keyword>
<dbReference type="InterPro" id="IPR003593">
    <property type="entry name" value="AAA+_ATPase"/>
</dbReference>
<feature type="transmembrane region" description="Helical" evidence="8">
    <location>
        <begin position="600"/>
        <end position="630"/>
    </location>
</feature>
<reference evidence="11 12" key="1">
    <citation type="submission" date="2020-04" db="EMBL/GenBank/DDBJ databases">
        <authorList>
            <person name="Laetsch R D."/>
            <person name="Stevens L."/>
            <person name="Kumar S."/>
            <person name="Blaxter L. M."/>
        </authorList>
    </citation>
    <scope>NUCLEOTIDE SEQUENCE [LARGE SCALE GENOMIC DNA]</scope>
</reference>
<evidence type="ECO:0000313" key="12">
    <source>
        <dbReference type="Proteomes" id="UP000494206"/>
    </source>
</evidence>
<evidence type="ECO:0000259" key="10">
    <source>
        <dbReference type="PROSITE" id="PS50929"/>
    </source>
</evidence>
<feature type="transmembrane region" description="Helical" evidence="8">
    <location>
        <begin position="520"/>
        <end position="543"/>
    </location>
</feature>
<dbReference type="CDD" id="cd18603">
    <property type="entry name" value="ABC_6TM_MRP1_2_3_6_D2_like"/>
    <property type="match status" value="1"/>
</dbReference>
<dbReference type="PANTHER" id="PTHR24223:SF415">
    <property type="entry name" value="FI20190P1"/>
    <property type="match status" value="1"/>
</dbReference>
<evidence type="ECO:0000256" key="7">
    <source>
        <dbReference type="ARBA" id="ARBA00023136"/>
    </source>
</evidence>
<evidence type="ECO:0000256" key="3">
    <source>
        <dbReference type="ARBA" id="ARBA00022692"/>
    </source>
</evidence>
<dbReference type="GO" id="GO:0005524">
    <property type="term" value="F:ATP binding"/>
    <property type="evidence" value="ECO:0007669"/>
    <property type="project" value="UniProtKB-KW"/>
</dbReference>
<dbReference type="InterPro" id="IPR011527">
    <property type="entry name" value="ABC1_TM_dom"/>
</dbReference>
<gene>
    <name evidence="11" type="ORF">CBOVIS_LOCUS4016</name>
</gene>
<protein>
    <submittedName>
        <fullName evidence="11">Uncharacterized protein</fullName>
    </submittedName>
</protein>
<evidence type="ECO:0000256" key="6">
    <source>
        <dbReference type="ARBA" id="ARBA00022989"/>
    </source>
</evidence>
<dbReference type="AlphaFoldDB" id="A0A8S1ETG8"/>
<dbReference type="GO" id="GO:0016020">
    <property type="term" value="C:membrane"/>
    <property type="evidence" value="ECO:0007669"/>
    <property type="project" value="UniProtKB-SubCell"/>
</dbReference>
<dbReference type="EMBL" id="CADEPM010000003">
    <property type="protein sequence ID" value="CAB3401241.1"/>
    <property type="molecule type" value="Genomic_DNA"/>
</dbReference>
<name>A0A8S1ETG8_9PELO</name>
<accession>A0A8S1ETG8</accession>
<dbReference type="Gene3D" id="1.20.1560.10">
    <property type="entry name" value="ABC transporter type 1, transmembrane domain"/>
    <property type="match status" value="2"/>
</dbReference>
<dbReference type="GO" id="GO:0140359">
    <property type="term" value="F:ABC-type transporter activity"/>
    <property type="evidence" value="ECO:0007669"/>
    <property type="project" value="InterPro"/>
</dbReference>
<evidence type="ECO:0000256" key="2">
    <source>
        <dbReference type="ARBA" id="ARBA00022448"/>
    </source>
</evidence>
<keyword evidence="7 8" id="KW-0472">Membrane</keyword>
<dbReference type="OrthoDB" id="6500128at2759"/>
<feature type="domain" description="ABC transmembrane type-1" evidence="10">
    <location>
        <begin position="476"/>
        <end position="761"/>
    </location>
</feature>
<dbReference type="InterPro" id="IPR027417">
    <property type="entry name" value="P-loop_NTPase"/>
</dbReference>
<dbReference type="Proteomes" id="UP000494206">
    <property type="component" value="Unassembled WGS sequence"/>
</dbReference>
<evidence type="ECO:0000256" key="5">
    <source>
        <dbReference type="ARBA" id="ARBA00022840"/>
    </source>
</evidence>
<dbReference type="CDD" id="cd03250">
    <property type="entry name" value="ABCC_MRP_domain1"/>
    <property type="match status" value="1"/>
</dbReference>
<feature type="transmembrane region" description="Helical" evidence="8">
    <location>
        <begin position="12"/>
        <end position="33"/>
    </location>
</feature>
<dbReference type="PROSITE" id="PS50929">
    <property type="entry name" value="ABC_TM1F"/>
    <property type="match status" value="2"/>
</dbReference>
<feature type="transmembrane region" description="Helical" evidence="8">
    <location>
        <begin position="462"/>
        <end position="484"/>
    </location>
</feature>
<comment type="subcellular location">
    <subcellularLocation>
        <location evidence="1">Membrane</location>
        <topology evidence="1">Multi-pass membrane protein</topology>
    </subcellularLocation>
</comment>
<evidence type="ECO:0000256" key="4">
    <source>
        <dbReference type="ARBA" id="ARBA00022741"/>
    </source>
</evidence>